<gene>
    <name evidence="3" type="ORF">PC9H_007535</name>
</gene>
<reference evidence="3" key="1">
    <citation type="submission" date="2019-07" db="EMBL/GenBank/DDBJ databases">
        <authorList>
            <person name="Palmer J.M."/>
        </authorList>
    </citation>
    <scope>NUCLEOTIDE SEQUENCE</scope>
    <source>
        <strain evidence="3">PC9</strain>
    </source>
</reference>
<name>A0A8H7DRS7_PLEOS</name>
<dbReference type="GO" id="GO:0008270">
    <property type="term" value="F:zinc ion binding"/>
    <property type="evidence" value="ECO:0007669"/>
    <property type="project" value="UniProtKB-KW"/>
</dbReference>
<organism evidence="3 4">
    <name type="scientific">Pleurotus ostreatus</name>
    <name type="common">Oyster mushroom</name>
    <name type="synonym">White-rot fungus</name>
    <dbReference type="NCBI Taxonomy" id="5322"/>
    <lineage>
        <taxon>Eukaryota</taxon>
        <taxon>Fungi</taxon>
        <taxon>Dikarya</taxon>
        <taxon>Basidiomycota</taxon>
        <taxon>Agaricomycotina</taxon>
        <taxon>Agaricomycetes</taxon>
        <taxon>Agaricomycetidae</taxon>
        <taxon>Agaricales</taxon>
        <taxon>Pleurotineae</taxon>
        <taxon>Pleurotaceae</taxon>
        <taxon>Pleurotus</taxon>
    </lineage>
</organism>
<dbReference type="PANTHER" id="PTHR28498">
    <property type="entry name" value="ZINC FINGER SWIM DOMAIN-CONTAINING PROTEIN 7"/>
    <property type="match status" value="1"/>
</dbReference>
<keyword evidence="1" id="KW-0862">Zinc</keyword>
<keyword evidence="4" id="KW-1185">Reference proteome</keyword>
<dbReference type="VEuPathDB" id="FungiDB:PC9H_007535"/>
<dbReference type="EMBL" id="JACETU010000005">
    <property type="protein sequence ID" value="KAF7428314.1"/>
    <property type="molecule type" value="Genomic_DNA"/>
</dbReference>
<dbReference type="PANTHER" id="PTHR28498:SF1">
    <property type="entry name" value="ZINC FINGER SWIM DOMAIN-CONTAINING PROTEIN 7"/>
    <property type="match status" value="1"/>
</dbReference>
<dbReference type="GO" id="GO:0000724">
    <property type="term" value="P:double-strand break repair via homologous recombination"/>
    <property type="evidence" value="ECO:0007669"/>
    <property type="project" value="TreeGrafter"/>
</dbReference>
<proteinExistence type="predicted"/>
<dbReference type="OrthoDB" id="337581at2759"/>
<dbReference type="GeneID" id="59377353"/>
<evidence type="ECO:0000313" key="4">
    <source>
        <dbReference type="Proteomes" id="UP000623687"/>
    </source>
</evidence>
<feature type="domain" description="SWIM-type" evidence="2">
    <location>
        <begin position="73"/>
        <end position="118"/>
    </location>
</feature>
<comment type="caution">
    <text evidence="3">The sequence shown here is derived from an EMBL/GenBank/DDBJ whole genome shotgun (WGS) entry which is preliminary data.</text>
</comment>
<dbReference type="AlphaFoldDB" id="A0A8H7DRS7"/>
<protein>
    <recommendedName>
        <fullName evidence="2">SWIM-type domain-containing protein</fullName>
    </recommendedName>
</protein>
<dbReference type="RefSeq" id="XP_036630686.1">
    <property type="nucleotide sequence ID" value="XM_036777066.1"/>
</dbReference>
<dbReference type="Proteomes" id="UP000623687">
    <property type="component" value="Unassembled WGS sequence"/>
</dbReference>
<keyword evidence="1" id="KW-0863">Zinc-finger</keyword>
<dbReference type="Pfam" id="PF04434">
    <property type="entry name" value="SWIM"/>
    <property type="match status" value="1"/>
</dbReference>
<dbReference type="PROSITE" id="PS50966">
    <property type="entry name" value="ZF_SWIM"/>
    <property type="match status" value="1"/>
</dbReference>
<dbReference type="InterPro" id="IPR007527">
    <property type="entry name" value="Znf_SWIM"/>
</dbReference>
<keyword evidence="1" id="KW-0479">Metal-binding</keyword>
<evidence type="ECO:0000256" key="1">
    <source>
        <dbReference type="PROSITE-ProRule" id="PRU00325"/>
    </source>
</evidence>
<evidence type="ECO:0000313" key="3">
    <source>
        <dbReference type="EMBL" id="KAF7428314.1"/>
    </source>
</evidence>
<sequence>MPPNDLIPILDTTLASIKPGEPIHDDTFHQLRVLFPESLVLAAFDIVDRKNVMKYTTSWGRVFYQVIGSSVTYSVQPDLGHSPNVRFYCTCPAFSYTVLLAESYFMCKHILAVVLAEQLNECTDRPSNPNDIANLVAR</sequence>
<evidence type="ECO:0000259" key="2">
    <source>
        <dbReference type="PROSITE" id="PS50966"/>
    </source>
</evidence>
<accession>A0A8H7DRS7</accession>
<dbReference type="GO" id="GO:0097196">
    <property type="term" value="C:Shu complex"/>
    <property type="evidence" value="ECO:0007669"/>
    <property type="project" value="TreeGrafter"/>
</dbReference>